<protein>
    <submittedName>
        <fullName evidence="1">Uncharacterized protein</fullName>
    </submittedName>
</protein>
<gene>
    <name evidence="1" type="ordered locus">Cyan7822_6306</name>
</gene>
<dbReference type="RefSeq" id="WP_013334851.1">
    <property type="nucleotide sequence ID" value="NC_014534.1"/>
</dbReference>
<dbReference type="KEGG" id="cyj:Cyan7822_6306"/>
<name>E0UMC3_GLOV7</name>
<evidence type="ECO:0000313" key="1">
    <source>
        <dbReference type="EMBL" id="ADN18103.1"/>
    </source>
</evidence>
<reference evidence="2" key="1">
    <citation type="journal article" date="2011" name="MBio">
        <title>Novel metabolic attributes of the genus Cyanothece, comprising a group of unicellular nitrogen-fixing Cyanobacteria.</title>
        <authorList>
            <person name="Bandyopadhyay A."/>
            <person name="Elvitigala T."/>
            <person name="Welsh E."/>
            <person name="Stockel J."/>
            <person name="Liberton M."/>
            <person name="Min H."/>
            <person name="Sherman L.A."/>
            <person name="Pakrasi H.B."/>
        </authorList>
    </citation>
    <scope>NUCLEOTIDE SEQUENCE [LARGE SCALE GENOMIC DNA]</scope>
    <source>
        <strain evidence="2">PCC 7822</strain>
        <plasmid evidence="2">Cy782202</plasmid>
    </source>
</reference>
<dbReference type="EMBL" id="CP002200">
    <property type="protein sequence ID" value="ADN18103.1"/>
    <property type="molecule type" value="Genomic_DNA"/>
</dbReference>
<geneLocation type="plasmid" evidence="1 2">
    <name>Cy782202</name>
</geneLocation>
<organism evidence="1 2">
    <name type="scientific">Gloeothece verrucosa (strain PCC 7822)</name>
    <name type="common">Cyanothece sp. (strain PCC 7822)</name>
    <dbReference type="NCBI Taxonomy" id="497965"/>
    <lineage>
        <taxon>Bacteria</taxon>
        <taxon>Bacillati</taxon>
        <taxon>Cyanobacteriota</taxon>
        <taxon>Cyanophyceae</taxon>
        <taxon>Oscillatoriophycideae</taxon>
        <taxon>Chroococcales</taxon>
        <taxon>Aphanothecaceae</taxon>
        <taxon>Gloeothece</taxon>
        <taxon>Gloeothece verrucosa</taxon>
    </lineage>
</organism>
<dbReference type="Proteomes" id="UP000008206">
    <property type="component" value="Plasmid Cy782202"/>
</dbReference>
<proteinExistence type="predicted"/>
<keyword evidence="1" id="KW-0614">Plasmid</keyword>
<keyword evidence="2" id="KW-1185">Reference proteome</keyword>
<evidence type="ECO:0000313" key="2">
    <source>
        <dbReference type="Proteomes" id="UP000008206"/>
    </source>
</evidence>
<dbReference type="HOGENOM" id="CLU_1649328_0_0_3"/>
<accession>E0UMC3</accession>
<dbReference type="AlphaFoldDB" id="E0UMC3"/>
<sequence length="163" mass="19044">MLLVIHNQLEIFERLWAMVDQRNYQPEIIDEEQLSLVAIIESNELSDGWTYTQNVDLEDNIPVILLTRSRSTDVGDIIQTKKGECYLVDSQNFTLLPQQPIYIHIGESVTLPNGEIVEKFPSLPIFNWSCLPLLQTINFSGSYYYLEIRGDKKQKYRLLRTYK</sequence>